<gene>
    <name evidence="1" type="ORF">SUBVAR_04821</name>
</gene>
<name>D1PKE6_9FIRM</name>
<keyword evidence="2" id="KW-1185">Reference proteome</keyword>
<dbReference type="AlphaFoldDB" id="D1PKE6"/>
<accession>D1PKE6</accession>
<protein>
    <submittedName>
        <fullName evidence="1">Uncharacterized protein</fullName>
    </submittedName>
</protein>
<evidence type="ECO:0000313" key="2">
    <source>
        <dbReference type="Proteomes" id="UP000003438"/>
    </source>
</evidence>
<evidence type="ECO:0000313" key="1">
    <source>
        <dbReference type="EMBL" id="EFB76833.1"/>
    </source>
</evidence>
<sequence>MNRVPNCQGGERQIWHFCILLFFAEHQQPHVLMSNPCGAVQTAAPHYFAINQGDDPID</sequence>
<dbReference type="EMBL" id="ACBY02000019">
    <property type="protein sequence ID" value="EFB76833.1"/>
    <property type="molecule type" value="Genomic_DNA"/>
</dbReference>
<proteinExistence type="predicted"/>
<dbReference type="HOGENOM" id="CLU_2977557_0_0_9"/>
<organism evidence="1 2">
    <name type="scientific">Subdoligranulum variabile DSM 15176</name>
    <dbReference type="NCBI Taxonomy" id="411471"/>
    <lineage>
        <taxon>Bacteria</taxon>
        <taxon>Bacillati</taxon>
        <taxon>Bacillota</taxon>
        <taxon>Clostridia</taxon>
        <taxon>Eubacteriales</taxon>
        <taxon>Oscillospiraceae</taxon>
        <taxon>Subdoligranulum</taxon>
    </lineage>
</organism>
<reference evidence="1" key="1">
    <citation type="submission" date="2009-12" db="EMBL/GenBank/DDBJ databases">
        <authorList>
            <person name="Weinstock G."/>
            <person name="Sodergren E."/>
            <person name="Clifton S."/>
            <person name="Fulton L."/>
            <person name="Fulton B."/>
            <person name="Courtney L."/>
            <person name="Fronick C."/>
            <person name="Harrison M."/>
            <person name="Strong C."/>
            <person name="Farmer C."/>
            <person name="Delahaunty K."/>
            <person name="Markovic C."/>
            <person name="Hall O."/>
            <person name="Minx P."/>
            <person name="Tomlinson C."/>
            <person name="Mitreva M."/>
            <person name="Nelson J."/>
            <person name="Hou S."/>
            <person name="Wollam A."/>
            <person name="Pepin K.H."/>
            <person name="Johnson M."/>
            <person name="Bhonagiri V."/>
            <person name="Nash W.E."/>
            <person name="Warren W."/>
            <person name="Chinwalla A."/>
            <person name="Mardis E.R."/>
            <person name="Wilson R.K."/>
        </authorList>
    </citation>
    <scope>NUCLEOTIDE SEQUENCE [LARGE SCALE GENOMIC DNA]</scope>
    <source>
        <strain evidence="1">DSM 15176</strain>
    </source>
</reference>
<comment type="caution">
    <text evidence="1">The sequence shown here is derived from an EMBL/GenBank/DDBJ whole genome shotgun (WGS) entry which is preliminary data.</text>
</comment>
<dbReference type="Proteomes" id="UP000003438">
    <property type="component" value="Unassembled WGS sequence"/>
</dbReference>
<dbReference type="STRING" id="411471.SUBVAR_04821"/>